<comment type="caution">
    <text evidence="6">The sequence shown here is derived from an EMBL/GenBank/DDBJ whole genome shotgun (WGS) entry which is preliminary data.</text>
</comment>
<dbReference type="InterPro" id="IPR051081">
    <property type="entry name" value="HTH_MetalResp_TranReg"/>
</dbReference>
<dbReference type="Proteomes" id="UP000600865">
    <property type="component" value="Unassembled WGS sequence"/>
</dbReference>
<dbReference type="GO" id="GO:0003677">
    <property type="term" value="F:DNA binding"/>
    <property type="evidence" value="ECO:0007669"/>
    <property type="project" value="UniProtKB-KW"/>
</dbReference>
<dbReference type="PANTHER" id="PTHR33154:SF33">
    <property type="entry name" value="TRANSCRIPTIONAL REPRESSOR SDPR"/>
    <property type="match status" value="1"/>
</dbReference>
<feature type="compositionally biased region" description="Basic and acidic residues" evidence="4">
    <location>
        <begin position="98"/>
        <end position="124"/>
    </location>
</feature>
<feature type="domain" description="HTH arsR-type" evidence="5">
    <location>
        <begin position="1"/>
        <end position="88"/>
    </location>
</feature>
<evidence type="ECO:0000313" key="7">
    <source>
        <dbReference type="Proteomes" id="UP000600865"/>
    </source>
</evidence>
<evidence type="ECO:0000256" key="4">
    <source>
        <dbReference type="SAM" id="MobiDB-lite"/>
    </source>
</evidence>
<evidence type="ECO:0000313" key="6">
    <source>
        <dbReference type="EMBL" id="GGX55797.1"/>
    </source>
</evidence>
<dbReference type="CDD" id="cd00090">
    <property type="entry name" value="HTH_ARSR"/>
    <property type="match status" value="1"/>
</dbReference>
<dbReference type="GO" id="GO:0003700">
    <property type="term" value="F:DNA-binding transcription factor activity"/>
    <property type="evidence" value="ECO:0007669"/>
    <property type="project" value="InterPro"/>
</dbReference>
<evidence type="ECO:0000256" key="1">
    <source>
        <dbReference type="ARBA" id="ARBA00023015"/>
    </source>
</evidence>
<feature type="region of interest" description="Disordered" evidence="4">
    <location>
        <begin position="95"/>
        <end position="124"/>
    </location>
</feature>
<dbReference type="InterPro" id="IPR036390">
    <property type="entry name" value="WH_DNA-bd_sf"/>
</dbReference>
<evidence type="ECO:0000259" key="5">
    <source>
        <dbReference type="PROSITE" id="PS50987"/>
    </source>
</evidence>
<dbReference type="AlphaFoldDB" id="A0A918K9C3"/>
<dbReference type="NCBIfam" id="NF033788">
    <property type="entry name" value="HTH_metalloreg"/>
    <property type="match status" value="1"/>
</dbReference>
<name>A0A918K9C3_9PROT</name>
<evidence type="ECO:0000256" key="3">
    <source>
        <dbReference type="ARBA" id="ARBA00023163"/>
    </source>
</evidence>
<dbReference type="EMBL" id="BMYV01000001">
    <property type="protein sequence ID" value="GGX55797.1"/>
    <property type="molecule type" value="Genomic_DNA"/>
</dbReference>
<dbReference type="Pfam" id="PF12840">
    <property type="entry name" value="HTH_20"/>
    <property type="match status" value="1"/>
</dbReference>
<dbReference type="Gene3D" id="1.10.10.10">
    <property type="entry name" value="Winged helix-like DNA-binding domain superfamily/Winged helix DNA-binding domain"/>
    <property type="match status" value="1"/>
</dbReference>
<gene>
    <name evidence="6" type="ORF">GCM10011309_00570</name>
</gene>
<dbReference type="SUPFAM" id="SSF46785">
    <property type="entry name" value="Winged helix' DNA-binding domain"/>
    <property type="match status" value="1"/>
</dbReference>
<reference evidence="6 7" key="1">
    <citation type="journal article" date="2014" name="Int. J. Syst. Evol. Microbiol.">
        <title>Complete genome sequence of Corynebacterium casei LMG S-19264T (=DSM 44701T), isolated from a smear-ripened cheese.</title>
        <authorList>
            <consortium name="US DOE Joint Genome Institute (JGI-PGF)"/>
            <person name="Walter F."/>
            <person name="Albersmeier A."/>
            <person name="Kalinowski J."/>
            <person name="Ruckert C."/>
        </authorList>
    </citation>
    <scope>NUCLEOTIDE SEQUENCE [LARGE SCALE GENOMIC DNA]</scope>
    <source>
        <strain evidence="6 7">KCTC 23968</strain>
    </source>
</reference>
<sequence>MQNSVFKALAHPLRRELLSILRADARLAGDLADMFDVSWPTVSRHLSVLKEADLVITERNGNQILYRLNTSVVQDAAAILLGLAGVSAAEPEAFQSETKFETKHSDAKHDAKREDLDATKRRRT</sequence>
<accession>A0A918K9C3</accession>
<keyword evidence="2" id="KW-0238">DNA-binding</keyword>
<organism evidence="6 7">
    <name type="scientific">Litorimonas cladophorae</name>
    <dbReference type="NCBI Taxonomy" id="1220491"/>
    <lineage>
        <taxon>Bacteria</taxon>
        <taxon>Pseudomonadati</taxon>
        <taxon>Pseudomonadota</taxon>
        <taxon>Alphaproteobacteria</taxon>
        <taxon>Maricaulales</taxon>
        <taxon>Robiginitomaculaceae</taxon>
    </lineage>
</organism>
<protein>
    <recommendedName>
        <fullName evidence="5">HTH arsR-type domain-containing protein</fullName>
    </recommendedName>
</protein>
<evidence type="ECO:0000256" key="2">
    <source>
        <dbReference type="ARBA" id="ARBA00023125"/>
    </source>
</evidence>
<dbReference type="PROSITE" id="PS50987">
    <property type="entry name" value="HTH_ARSR_2"/>
    <property type="match status" value="1"/>
</dbReference>
<keyword evidence="7" id="KW-1185">Reference proteome</keyword>
<dbReference type="PRINTS" id="PR00778">
    <property type="entry name" value="HTHARSR"/>
</dbReference>
<dbReference type="InterPro" id="IPR011991">
    <property type="entry name" value="ArsR-like_HTH"/>
</dbReference>
<dbReference type="RefSeq" id="WP_189579750.1">
    <property type="nucleotide sequence ID" value="NZ_BMYV01000001.1"/>
</dbReference>
<dbReference type="PANTHER" id="PTHR33154">
    <property type="entry name" value="TRANSCRIPTIONAL REGULATOR, ARSR FAMILY"/>
    <property type="match status" value="1"/>
</dbReference>
<dbReference type="InterPro" id="IPR001845">
    <property type="entry name" value="HTH_ArsR_DNA-bd_dom"/>
</dbReference>
<dbReference type="SMART" id="SM00418">
    <property type="entry name" value="HTH_ARSR"/>
    <property type="match status" value="1"/>
</dbReference>
<keyword evidence="3" id="KW-0804">Transcription</keyword>
<proteinExistence type="predicted"/>
<dbReference type="InterPro" id="IPR036388">
    <property type="entry name" value="WH-like_DNA-bd_sf"/>
</dbReference>
<keyword evidence="1" id="KW-0805">Transcription regulation</keyword>